<protein>
    <submittedName>
        <fullName evidence="4">Centrin-3</fullName>
    </submittedName>
</protein>
<proteinExistence type="predicted"/>
<evidence type="ECO:0000259" key="3">
    <source>
        <dbReference type="PROSITE" id="PS50222"/>
    </source>
</evidence>
<dbReference type="FunFam" id="1.10.238.10:FF:000001">
    <property type="entry name" value="Calmodulin 1"/>
    <property type="match status" value="1"/>
</dbReference>
<dbReference type="AlphaFoldDB" id="A0A8D8PLM2"/>
<dbReference type="EMBL" id="HBUF01000330">
    <property type="protein sequence ID" value="CAG6605693.1"/>
    <property type="molecule type" value="Transcribed_RNA"/>
</dbReference>
<dbReference type="PROSITE" id="PS50222">
    <property type="entry name" value="EF_HAND_2"/>
    <property type="match status" value="2"/>
</dbReference>
<organism evidence="4">
    <name type="scientific">Cacopsylla melanoneura</name>
    <dbReference type="NCBI Taxonomy" id="428564"/>
    <lineage>
        <taxon>Eukaryota</taxon>
        <taxon>Metazoa</taxon>
        <taxon>Ecdysozoa</taxon>
        <taxon>Arthropoda</taxon>
        <taxon>Hexapoda</taxon>
        <taxon>Insecta</taxon>
        <taxon>Pterygota</taxon>
        <taxon>Neoptera</taxon>
        <taxon>Paraneoptera</taxon>
        <taxon>Hemiptera</taxon>
        <taxon>Sternorrhyncha</taxon>
        <taxon>Psylloidea</taxon>
        <taxon>Psyllidae</taxon>
        <taxon>Psyllinae</taxon>
        <taxon>Cacopsylla</taxon>
    </lineage>
</organism>
<name>A0A8D8PLM2_9HEMI</name>
<dbReference type="Pfam" id="PF13833">
    <property type="entry name" value="EF-hand_8"/>
    <property type="match status" value="1"/>
</dbReference>
<dbReference type="Gene3D" id="1.10.238.10">
    <property type="entry name" value="EF-hand"/>
    <property type="match status" value="2"/>
</dbReference>
<dbReference type="InterPro" id="IPR018247">
    <property type="entry name" value="EF_Hand_1_Ca_BS"/>
</dbReference>
<dbReference type="InterPro" id="IPR050230">
    <property type="entry name" value="CALM/Myosin/TropC-like"/>
</dbReference>
<dbReference type="GO" id="GO:0005509">
    <property type="term" value="F:calcium ion binding"/>
    <property type="evidence" value="ECO:0007669"/>
    <property type="project" value="InterPro"/>
</dbReference>
<dbReference type="PROSITE" id="PS00018">
    <property type="entry name" value="EF_HAND_1"/>
    <property type="match status" value="2"/>
</dbReference>
<dbReference type="InterPro" id="IPR002048">
    <property type="entry name" value="EF_hand_dom"/>
</dbReference>
<dbReference type="CDD" id="cd00051">
    <property type="entry name" value="EFh"/>
    <property type="match status" value="1"/>
</dbReference>
<keyword evidence="1" id="KW-0677">Repeat</keyword>
<reference evidence="4" key="1">
    <citation type="submission" date="2021-05" db="EMBL/GenBank/DDBJ databases">
        <authorList>
            <person name="Alioto T."/>
            <person name="Alioto T."/>
            <person name="Gomez Garrido J."/>
        </authorList>
    </citation>
    <scope>NUCLEOTIDE SEQUENCE</scope>
</reference>
<dbReference type="PANTHER" id="PTHR23048">
    <property type="entry name" value="MYOSIN LIGHT CHAIN 1, 3"/>
    <property type="match status" value="1"/>
</dbReference>
<feature type="domain" description="EF-hand" evidence="3">
    <location>
        <begin position="16"/>
        <end position="51"/>
    </location>
</feature>
<feature type="domain" description="EF-hand" evidence="3">
    <location>
        <begin position="126"/>
        <end position="160"/>
    </location>
</feature>
<sequence length="160" mass="18195">MMPNKQIVPKKCLSEQKKKLIAEVFQVFDTNGDGQLTYVEFKSASKALGCPTKKADILKIIKSYQRTGIKENCIEFCDFYDVLSEKLMKKDPQESLNEAFNLFAGDKDYIDFDTLKTIAGVIGEDVSDSELADMIKEFDLDQDGKINREEFALIMKNNII</sequence>
<dbReference type="InterPro" id="IPR011992">
    <property type="entry name" value="EF-hand-dom_pair"/>
</dbReference>
<dbReference type="Pfam" id="PF00036">
    <property type="entry name" value="EF-hand_1"/>
    <property type="match status" value="1"/>
</dbReference>
<dbReference type="SUPFAM" id="SSF47473">
    <property type="entry name" value="EF-hand"/>
    <property type="match status" value="1"/>
</dbReference>
<evidence type="ECO:0000256" key="1">
    <source>
        <dbReference type="ARBA" id="ARBA00022737"/>
    </source>
</evidence>
<dbReference type="GO" id="GO:0016460">
    <property type="term" value="C:myosin II complex"/>
    <property type="evidence" value="ECO:0007669"/>
    <property type="project" value="TreeGrafter"/>
</dbReference>
<dbReference type="PANTHER" id="PTHR23048:SF59">
    <property type="entry name" value="EF-HAND SUPERFAMILY PROTEIN"/>
    <property type="match status" value="1"/>
</dbReference>
<evidence type="ECO:0000256" key="2">
    <source>
        <dbReference type="ARBA" id="ARBA00022837"/>
    </source>
</evidence>
<evidence type="ECO:0000313" key="4">
    <source>
        <dbReference type="EMBL" id="CAG6605693.1"/>
    </source>
</evidence>
<keyword evidence="2" id="KW-0106">Calcium</keyword>
<dbReference type="SMART" id="SM00054">
    <property type="entry name" value="EFh"/>
    <property type="match status" value="3"/>
</dbReference>
<accession>A0A8D8PLM2</accession>